<evidence type="ECO:0000313" key="7">
    <source>
        <dbReference type="Proteomes" id="UP000183253"/>
    </source>
</evidence>
<dbReference type="Proteomes" id="UP000183253">
    <property type="component" value="Unassembled WGS sequence"/>
</dbReference>
<evidence type="ECO:0000256" key="5">
    <source>
        <dbReference type="ARBA" id="ARBA00023014"/>
    </source>
</evidence>
<name>A0A1H3XRC4_9BACT</name>
<dbReference type="SUPFAM" id="SSF102114">
    <property type="entry name" value="Radical SAM enzymes"/>
    <property type="match status" value="1"/>
</dbReference>
<gene>
    <name evidence="6" type="ORF">SAMN05444145_101306</name>
</gene>
<dbReference type="AlphaFoldDB" id="A0A1H3XRC4"/>
<dbReference type="EMBL" id="FNRI01000001">
    <property type="protein sequence ID" value="SEA02015.1"/>
    <property type="molecule type" value="Genomic_DNA"/>
</dbReference>
<dbReference type="InterPro" id="IPR058240">
    <property type="entry name" value="rSAM_sf"/>
</dbReference>
<dbReference type="Gene3D" id="3.20.20.70">
    <property type="entry name" value="Aldolase class I"/>
    <property type="match status" value="1"/>
</dbReference>
<proteinExistence type="predicted"/>
<dbReference type="GO" id="GO:0051536">
    <property type="term" value="F:iron-sulfur cluster binding"/>
    <property type="evidence" value="ECO:0007669"/>
    <property type="project" value="UniProtKB-KW"/>
</dbReference>
<dbReference type="STRING" id="1033731.SAMN05444145_101306"/>
<dbReference type="RefSeq" id="WP_010259570.1">
    <property type="nucleotide sequence ID" value="NZ_CAEG01000002.1"/>
</dbReference>
<dbReference type="OrthoDB" id="9782387at2"/>
<reference evidence="6 7" key="1">
    <citation type="submission" date="2016-10" db="EMBL/GenBank/DDBJ databases">
        <authorList>
            <person name="de Groot N.N."/>
        </authorList>
    </citation>
    <scope>NUCLEOTIDE SEQUENCE [LARGE SCALE GENOMIC DNA]</scope>
    <source>
        <strain evidence="6 7">DSM 25383</strain>
    </source>
</reference>
<dbReference type="GO" id="GO:0046872">
    <property type="term" value="F:metal ion binding"/>
    <property type="evidence" value="ECO:0007669"/>
    <property type="project" value="UniProtKB-KW"/>
</dbReference>
<dbReference type="InterPro" id="IPR007197">
    <property type="entry name" value="rSAM"/>
</dbReference>
<keyword evidence="7" id="KW-1185">Reference proteome</keyword>
<evidence type="ECO:0000256" key="3">
    <source>
        <dbReference type="ARBA" id="ARBA00022723"/>
    </source>
</evidence>
<dbReference type="GO" id="GO:0003824">
    <property type="term" value="F:catalytic activity"/>
    <property type="evidence" value="ECO:0007669"/>
    <property type="project" value="InterPro"/>
</dbReference>
<keyword evidence="5" id="KW-0411">Iron-sulfur</keyword>
<sequence length="156" mass="17313">MIRYHNFDIVFAEIPGETTLAINITNCPNRCPGCHSPHLTTDTGRELSEAEMRSLLDRYGRSVTCVCFMGGDAAPHEIAALAGMVRKTYPVLHTGWYSGRDELPEGVDISTFDYIKLGGWVEELGPLTAPTTNQRLYKVGPDGGTEDITERFRHKP</sequence>
<organism evidence="6 7">
    <name type="scientific">Alistipes timonensis JC136</name>
    <dbReference type="NCBI Taxonomy" id="1033731"/>
    <lineage>
        <taxon>Bacteria</taxon>
        <taxon>Pseudomonadati</taxon>
        <taxon>Bacteroidota</taxon>
        <taxon>Bacteroidia</taxon>
        <taxon>Bacteroidales</taxon>
        <taxon>Rikenellaceae</taxon>
        <taxon>Alistipes</taxon>
    </lineage>
</organism>
<evidence type="ECO:0000256" key="4">
    <source>
        <dbReference type="ARBA" id="ARBA00023004"/>
    </source>
</evidence>
<keyword evidence="4" id="KW-0408">Iron</keyword>
<dbReference type="SFLD" id="SFLDS00029">
    <property type="entry name" value="Radical_SAM"/>
    <property type="match status" value="1"/>
</dbReference>
<evidence type="ECO:0000313" key="6">
    <source>
        <dbReference type="EMBL" id="SEA02015.1"/>
    </source>
</evidence>
<protein>
    <submittedName>
        <fullName evidence="6">Anaerobic ribonucleoside-triphosphate reductase activating protein</fullName>
    </submittedName>
</protein>
<dbReference type="InterPro" id="IPR013785">
    <property type="entry name" value="Aldolase_TIM"/>
</dbReference>
<keyword evidence="3" id="KW-0479">Metal-binding</keyword>
<keyword evidence="2" id="KW-0949">S-adenosyl-L-methionine</keyword>
<evidence type="ECO:0000256" key="1">
    <source>
        <dbReference type="ARBA" id="ARBA00001966"/>
    </source>
</evidence>
<accession>A0A1H3XRC4</accession>
<comment type="cofactor">
    <cofactor evidence="1">
        <name>[4Fe-4S] cluster</name>
        <dbReference type="ChEBI" id="CHEBI:49883"/>
    </cofactor>
</comment>
<evidence type="ECO:0000256" key="2">
    <source>
        <dbReference type="ARBA" id="ARBA00022691"/>
    </source>
</evidence>